<name>A0ABS2JX57_9GAMM</name>
<evidence type="ECO:0000259" key="5">
    <source>
        <dbReference type="PROSITE" id="PS50932"/>
    </source>
</evidence>
<dbReference type="SMART" id="SM00354">
    <property type="entry name" value="HTH_LACI"/>
    <property type="match status" value="1"/>
</dbReference>
<dbReference type="SUPFAM" id="SSF47413">
    <property type="entry name" value="lambda repressor-like DNA-binding domains"/>
    <property type="match status" value="1"/>
</dbReference>
<proteinExistence type="predicted"/>
<evidence type="ECO:0000256" key="2">
    <source>
        <dbReference type="ARBA" id="ARBA00023015"/>
    </source>
</evidence>
<dbReference type="Gene3D" id="1.10.260.40">
    <property type="entry name" value="lambda repressor-like DNA-binding domains"/>
    <property type="match status" value="1"/>
</dbReference>
<reference evidence="6 7" key="1">
    <citation type="submission" date="2020-10" db="EMBL/GenBank/DDBJ databases">
        <title>Phylogeny of dyella-like bacteria.</title>
        <authorList>
            <person name="Fu J."/>
        </authorList>
    </citation>
    <scope>NUCLEOTIDE SEQUENCE [LARGE SCALE GENOMIC DNA]</scope>
    <source>
        <strain evidence="6 7">THG-B117</strain>
    </source>
</reference>
<feature type="domain" description="HTH lacI-type" evidence="5">
    <location>
        <begin position="6"/>
        <end position="60"/>
    </location>
</feature>
<comment type="caution">
    <text evidence="6">The sequence shown here is derived from an EMBL/GenBank/DDBJ whole genome shotgun (WGS) entry which is preliminary data.</text>
</comment>
<keyword evidence="3 6" id="KW-0238">DNA-binding</keyword>
<evidence type="ECO:0000313" key="7">
    <source>
        <dbReference type="Proteomes" id="UP001430065"/>
    </source>
</evidence>
<dbReference type="CDD" id="cd06267">
    <property type="entry name" value="PBP1_LacI_sugar_binding-like"/>
    <property type="match status" value="1"/>
</dbReference>
<dbReference type="EMBL" id="JADIKC010000012">
    <property type="protein sequence ID" value="MBM7123481.1"/>
    <property type="molecule type" value="Genomic_DNA"/>
</dbReference>
<dbReference type="PRINTS" id="PR00036">
    <property type="entry name" value="HTHLACI"/>
</dbReference>
<keyword evidence="2" id="KW-0805">Transcription regulation</keyword>
<dbReference type="PROSITE" id="PS00356">
    <property type="entry name" value="HTH_LACI_1"/>
    <property type="match status" value="1"/>
</dbReference>
<dbReference type="InterPro" id="IPR010982">
    <property type="entry name" value="Lambda_DNA-bd_dom_sf"/>
</dbReference>
<keyword evidence="4" id="KW-0804">Transcription</keyword>
<dbReference type="CDD" id="cd01392">
    <property type="entry name" value="HTH_LacI"/>
    <property type="match status" value="1"/>
</dbReference>
<gene>
    <name evidence="6" type="ORF">ISP20_20120</name>
</gene>
<dbReference type="InterPro" id="IPR028082">
    <property type="entry name" value="Peripla_BP_I"/>
</dbReference>
<dbReference type="PROSITE" id="PS50932">
    <property type="entry name" value="HTH_LACI_2"/>
    <property type="match status" value="1"/>
</dbReference>
<dbReference type="InterPro" id="IPR000843">
    <property type="entry name" value="HTH_LacI"/>
</dbReference>
<dbReference type="Proteomes" id="UP001430065">
    <property type="component" value="Unassembled WGS sequence"/>
</dbReference>
<dbReference type="PANTHER" id="PTHR30146:SF151">
    <property type="entry name" value="HTH-TYPE TRANSCRIPTIONAL REPRESSOR CYTR"/>
    <property type="match status" value="1"/>
</dbReference>
<organism evidence="6 7">
    <name type="scientific">Dyella kyungheensis</name>
    <dbReference type="NCBI Taxonomy" id="1242174"/>
    <lineage>
        <taxon>Bacteria</taxon>
        <taxon>Pseudomonadati</taxon>
        <taxon>Pseudomonadota</taxon>
        <taxon>Gammaproteobacteria</taxon>
        <taxon>Lysobacterales</taxon>
        <taxon>Rhodanobacteraceae</taxon>
        <taxon>Dyella</taxon>
    </lineage>
</organism>
<evidence type="ECO:0000313" key="6">
    <source>
        <dbReference type="EMBL" id="MBM7123481.1"/>
    </source>
</evidence>
<dbReference type="GO" id="GO:0003677">
    <property type="term" value="F:DNA binding"/>
    <property type="evidence" value="ECO:0007669"/>
    <property type="project" value="UniProtKB-KW"/>
</dbReference>
<evidence type="ECO:0000256" key="1">
    <source>
        <dbReference type="ARBA" id="ARBA00022491"/>
    </source>
</evidence>
<sequence length="348" mass="36904">MTTKKATIKDVAREAKVSIASVSRVLNGLGGVTADTQDAVRKAAARLHYVPDSAARSLITGRTHTIGAVLPDLYGEFFSELIRGIDLAARARGLHLLVSSSHDGVEDAAAAVRTMRGRVDGMIILSEFVDGEFLDRNLPSDLPVVLLDSPVDSPRYPSINIDNIAGAQAMVKHLLDVGHDSVAFITGPAGNYDAQEREKGYRAAMSASAPDAPLQIVTGDFTEESGYRAGRELLALAKRPRAVFAANDMTAVGCLYAFKEAGVRVPEDIAIAGFDDILIARYVTPLLSTVSVSIADLGKSALLLLTELMEGKGPQGANTRTLRCDVVVRESCGAHKTNVATKQPPALV</sequence>
<evidence type="ECO:0000256" key="4">
    <source>
        <dbReference type="ARBA" id="ARBA00023163"/>
    </source>
</evidence>
<dbReference type="PANTHER" id="PTHR30146">
    <property type="entry name" value="LACI-RELATED TRANSCRIPTIONAL REPRESSOR"/>
    <property type="match status" value="1"/>
</dbReference>
<keyword evidence="1" id="KW-0678">Repressor</keyword>
<dbReference type="InterPro" id="IPR046335">
    <property type="entry name" value="LacI/GalR-like_sensor"/>
</dbReference>
<dbReference type="RefSeq" id="WP_204637934.1">
    <property type="nucleotide sequence ID" value="NZ_JADIKC010000012.1"/>
</dbReference>
<dbReference type="Gene3D" id="3.40.50.2300">
    <property type="match status" value="2"/>
</dbReference>
<dbReference type="Pfam" id="PF13377">
    <property type="entry name" value="Peripla_BP_3"/>
    <property type="match status" value="1"/>
</dbReference>
<evidence type="ECO:0000256" key="3">
    <source>
        <dbReference type="ARBA" id="ARBA00023125"/>
    </source>
</evidence>
<dbReference type="Pfam" id="PF00356">
    <property type="entry name" value="LacI"/>
    <property type="match status" value="1"/>
</dbReference>
<protein>
    <submittedName>
        <fullName evidence="6">LacI family DNA-binding transcriptional regulator</fullName>
    </submittedName>
</protein>
<keyword evidence="7" id="KW-1185">Reference proteome</keyword>
<dbReference type="SUPFAM" id="SSF53822">
    <property type="entry name" value="Periplasmic binding protein-like I"/>
    <property type="match status" value="1"/>
</dbReference>
<accession>A0ABS2JX57</accession>